<dbReference type="EMBL" id="MLFT02000003">
    <property type="protein sequence ID" value="PHT54015.1"/>
    <property type="molecule type" value="Genomic_DNA"/>
</dbReference>
<reference evidence="1 2" key="1">
    <citation type="journal article" date="2017" name="Genome Biol.">
        <title>New reference genome sequences of hot pepper reveal the massive evolution of plant disease-resistance genes by retroduplication.</title>
        <authorList>
            <person name="Kim S."/>
            <person name="Park J."/>
            <person name="Yeom S.I."/>
            <person name="Kim Y.M."/>
            <person name="Seo E."/>
            <person name="Kim K.T."/>
            <person name="Kim M.S."/>
            <person name="Lee J.M."/>
            <person name="Cheong K."/>
            <person name="Shin H.S."/>
            <person name="Kim S.B."/>
            <person name="Han K."/>
            <person name="Lee J."/>
            <person name="Park M."/>
            <person name="Lee H.A."/>
            <person name="Lee H.Y."/>
            <person name="Lee Y."/>
            <person name="Oh S."/>
            <person name="Lee J.H."/>
            <person name="Choi E."/>
            <person name="Choi E."/>
            <person name="Lee S.E."/>
            <person name="Jeon J."/>
            <person name="Kim H."/>
            <person name="Choi G."/>
            <person name="Song H."/>
            <person name="Lee J."/>
            <person name="Lee S.C."/>
            <person name="Kwon J.K."/>
            <person name="Lee H.Y."/>
            <person name="Koo N."/>
            <person name="Hong Y."/>
            <person name="Kim R.W."/>
            <person name="Kang W.H."/>
            <person name="Huh J.H."/>
            <person name="Kang B.C."/>
            <person name="Yang T.J."/>
            <person name="Lee Y.H."/>
            <person name="Bennetzen J.L."/>
            <person name="Choi D."/>
        </authorList>
    </citation>
    <scope>NUCLEOTIDE SEQUENCE [LARGE SCALE GENOMIC DNA]</scope>
    <source>
        <strain evidence="2">cv. PBC81</strain>
    </source>
</reference>
<sequence>MVVHCILDMEAEEWSIMNFGSDSMKLGHDLGFKTKEKMEDCLVSFIALGQKRSLVSIQNFAVQLYRVVEPIGIGEVRSYLTPLDSLSPTDWGLTSNPSWKDVNTMPWVETNCTLQFQWVQEMILYKMVLVQYSIIILVLNSPQSVIINPQDYSSSLLSNTSPDSIESPQWNLDFESPVSVEILSGVSNDSLLTSFHPSFGNGQF</sequence>
<organism evidence="1 2">
    <name type="scientific">Capsicum baccatum</name>
    <name type="common">Peruvian pepper</name>
    <dbReference type="NCBI Taxonomy" id="33114"/>
    <lineage>
        <taxon>Eukaryota</taxon>
        <taxon>Viridiplantae</taxon>
        <taxon>Streptophyta</taxon>
        <taxon>Embryophyta</taxon>
        <taxon>Tracheophyta</taxon>
        <taxon>Spermatophyta</taxon>
        <taxon>Magnoliopsida</taxon>
        <taxon>eudicotyledons</taxon>
        <taxon>Gunneridae</taxon>
        <taxon>Pentapetalae</taxon>
        <taxon>asterids</taxon>
        <taxon>lamiids</taxon>
        <taxon>Solanales</taxon>
        <taxon>Solanaceae</taxon>
        <taxon>Solanoideae</taxon>
        <taxon>Capsiceae</taxon>
        <taxon>Capsicum</taxon>
    </lineage>
</organism>
<keyword evidence="2" id="KW-1185">Reference proteome</keyword>
<gene>
    <name evidence="1" type="ORF">CQW23_08477</name>
</gene>
<name>A0A2G2X941_CAPBA</name>
<accession>A0A2G2X941</accession>
<evidence type="ECO:0000313" key="1">
    <source>
        <dbReference type="EMBL" id="PHT54015.1"/>
    </source>
</evidence>
<proteinExistence type="predicted"/>
<reference evidence="2" key="2">
    <citation type="journal article" date="2017" name="J. Anim. Genet.">
        <title>Multiple reference genome sequences of hot pepper reveal the massive evolution of plant disease resistance genes by retroduplication.</title>
        <authorList>
            <person name="Kim S."/>
            <person name="Park J."/>
            <person name="Yeom S.-I."/>
            <person name="Kim Y.-M."/>
            <person name="Seo E."/>
            <person name="Kim K.-T."/>
            <person name="Kim M.-S."/>
            <person name="Lee J.M."/>
            <person name="Cheong K."/>
            <person name="Shin H.-S."/>
            <person name="Kim S.-B."/>
            <person name="Han K."/>
            <person name="Lee J."/>
            <person name="Park M."/>
            <person name="Lee H.-A."/>
            <person name="Lee H.-Y."/>
            <person name="Lee Y."/>
            <person name="Oh S."/>
            <person name="Lee J.H."/>
            <person name="Choi E."/>
            <person name="Choi E."/>
            <person name="Lee S.E."/>
            <person name="Jeon J."/>
            <person name="Kim H."/>
            <person name="Choi G."/>
            <person name="Song H."/>
            <person name="Lee J."/>
            <person name="Lee S.-C."/>
            <person name="Kwon J.-K."/>
            <person name="Lee H.-Y."/>
            <person name="Koo N."/>
            <person name="Hong Y."/>
            <person name="Kim R.W."/>
            <person name="Kang W.-H."/>
            <person name="Huh J.H."/>
            <person name="Kang B.-C."/>
            <person name="Yang T.-J."/>
            <person name="Lee Y.-H."/>
            <person name="Bennetzen J.L."/>
            <person name="Choi D."/>
        </authorList>
    </citation>
    <scope>NUCLEOTIDE SEQUENCE [LARGE SCALE GENOMIC DNA]</scope>
    <source>
        <strain evidence="2">cv. PBC81</strain>
    </source>
</reference>
<protein>
    <submittedName>
        <fullName evidence="1">Uncharacterized protein</fullName>
    </submittedName>
</protein>
<evidence type="ECO:0000313" key="2">
    <source>
        <dbReference type="Proteomes" id="UP000224567"/>
    </source>
</evidence>
<comment type="caution">
    <text evidence="1">The sequence shown here is derived from an EMBL/GenBank/DDBJ whole genome shotgun (WGS) entry which is preliminary data.</text>
</comment>
<dbReference type="AlphaFoldDB" id="A0A2G2X941"/>
<dbReference type="Proteomes" id="UP000224567">
    <property type="component" value="Unassembled WGS sequence"/>
</dbReference>